<evidence type="ECO:0000256" key="3">
    <source>
        <dbReference type="ARBA" id="ARBA00022729"/>
    </source>
</evidence>
<evidence type="ECO:0000259" key="6">
    <source>
        <dbReference type="Pfam" id="PF03888"/>
    </source>
</evidence>
<dbReference type="InterPro" id="IPR033436">
    <property type="entry name" value="MucB/RseB_C"/>
</dbReference>
<dbReference type="InterPro" id="IPR038484">
    <property type="entry name" value="MucB/RseB_C_sf"/>
</dbReference>
<comment type="subcellular location">
    <subcellularLocation>
        <location evidence="1">Periplasm</location>
    </subcellularLocation>
</comment>
<evidence type="ECO:0000256" key="4">
    <source>
        <dbReference type="ARBA" id="ARBA00022764"/>
    </source>
</evidence>
<accession>A0A9X1IK23</accession>
<dbReference type="InterPro" id="IPR033434">
    <property type="entry name" value="MucB/RseB_N"/>
</dbReference>
<evidence type="ECO:0000313" key="9">
    <source>
        <dbReference type="Proteomes" id="UP001139095"/>
    </source>
</evidence>
<dbReference type="Proteomes" id="UP001139095">
    <property type="component" value="Unassembled WGS sequence"/>
</dbReference>
<dbReference type="Gene3D" id="3.30.200.100">
    <property type="entry name" value="MucB/RseB, C-terminal domain"/>
    <property type="match status" value="1"/>
</dbReference>
<dbReference type="InterPro" id="IPR005588">
    <property type="entry name" value="MucB_RseB"/>
</dbReference>
<dbReference type="CDD" id="cd16327">
    <property type="entry name" value="RseB"/>
    <property type="match status" value="1"/>
</dbReference>
<evidence type="ECO:0000256" key="5">
    <source>
        <dbReference type="SAM" id="SignalP"/>
    </source>
</evidence>
<dbReference type="Pfam" id="PF17188">
    <property type="entry name" value="MucB_RseB_C"/>
    <property type="match status" value="1"/>
</dbReference>
<evidence type="ECO:0000259" key="7">
    <source>
        <dbReference type="Pfam" id="PF17188"/>
    </source>
</evidence>
<dbReference type="PIRSF" id="PIRSF005427">
    <property type="entry name" value="RseB"/>
    <property type="match status" value="1"/>
</dbReference>
<keyword evidence="4" id="KW-0574">Periplasm</keyword>
<feature type="chain" id="PRO_5041000315" evidence="5">
    <location>
        <begin position="25"/>
        <end position="323"/>
    </location>
</feature>
<keyword evidence="9" id="KW-1185">Reference proteome</keyword>
<dbReference type="GO" id="GO:0045152">
    <property type="term" value="F:antisigma factor binding"/>
    <property type="evidence" value="ECO:0007669"/>
    <property type="project" value="TreeGrafter"/>
</dbReference>
<evidence type="ECO:0000256" key="2">
    <source>
        <dbReference type="ARBA" id="ARBA00008150"/>
    </source>
</evidence>
<sequence length="323" mass="36552">MKITLPLRLFLMMVCLASSSTAMAETTETEALNLLRNMTQSFAALSYDGVFVHSEATNMNSMRVRHDSMAGIEYESLVDLDGDKVEILRIEDKIVSVYPNAHVANRRTPLTPLFKRFKNLESDRLLKGYDMQVNRQASRIAGRETVAIKLTPKDAYRYGHQFWLDKQNHFLLKHDMIGADNQLLERIQFTSVDFSPDLKHEDFVPKKDSYSEPMVETQSEQVKNPWQFDWLPEGFSLVWPEARSLESGTSMLLLSDGMTTVSVFIRPTERAAGVSILNIGATMAGECSIKVEEALYLLTLVGEVPKQTIEKLMAGFSPKVQMD</sequence>
<dbReference type="GO" id="GO:0032885">
    <property type="term" value="P:regulation of polysaccharide biosynthetic process"/>
    <property type="evidence" value="ECO:0007669"/>
    <property type="project" value="TreeGrafter"/>
</dbReference>
<dbReference type="AlphaFoldDB" id="A0A9X1IK23"/>
<proteinExistence type="inferred from homology"/>
<name>A0A9X1IK23_9GAMM</name>
<gene>
    <name evidence="8" type="ORF">LG368_03480</name>
</gene>
<dbReference type="EMBL" id="JAJATW010000003">
    <property type="protein sequence ID" value="MCB5160959.1"/>
    <property type="molecule type" value="Genomic_DNA"/>
</dbReference>
<dbReference type="PANTHER" id="PTHR38782">
    <property type="match status" value="1"/>
</dbReference>
<protein>
    <submittedName>
        <fullName evidence="8">MucB/RseB C-terminal domain-containing protein</fullName>
    </submittedName>
</protein>
<comment type="similarity">
    <text evidence="2">Belongs to the RseB family.</text>
</comment>
<keyword evidence="3 5" id="KW-0732">Signal</keyword>
<comment type="caution">
    <text evidence="8">The sequence shown here is derived from an EMBL/GenBank/DDBJ whole genome shotgun (WGS) entry which is preliminary data.</text>
</comment>
<dbReference type="GO" id="GO:0030288">
    <property type="term" value="C:outer membrane-bounded periplasmic space"/>
    <property type="evidence" value="ECO:0007669"/>
    <property type="project" value="TreeGrafter"/>
</dbReference>
<evidence type="ECO:0000313" key="8">
    <source>
        <dbReference type="EMBL" id="MCB5160959.1"/>
    </source>
</evidence>
<feature type="domain" description="MucB/RseB C-terminal" evidence="7">
    <location>
        <begin position="222"/>
        <end position="315"/>
    </location>
</feature>
<dbReference type="PANTHER" id="PTHR38782:SF1">
    <property type="entry name" value="SIGMA-E FACTOR REGULATORY PROTEIN RSEB"/>
    <property type="match status" value="1"/>
</dbReference>
<evidence type="ECO:0000256" key="1">
    <source>
        <dbReference type="ARBA" id="ARBA00004418"/>
    </source>
</evidence>
<feature type="signal peptide" evidence="5">
    <location>
        <begin position="1"/>
        <end position="24"/>
    </location>
</feature>
<feature type="domain" description="MucB/RseB N-terminal" evidence="6">
    <location>
        <begin position="31"/>
        <end position="205"/>
    </location>
</feature>
<reference evidence="8" key="1">
    <citation type="submission" date="2021-10" db="EMBL/GenBank/DDBJ databases">
        <title>Marinomonas pontica sp. nov., isolated from the Black Sea.</title>
        <authorList>
            <person name="Zhao L.-H."/>
            <person name="Xue J.-H."/>
        </authorList>
    </citation>
    <scope>NUCLEOTIDE SEQUENCE</scope>
    <source>
        <strain evidence="8">E8</strain>
    </source>
</reference>
<dbReference type="RefSeq" id="WP_226753340.1">
    <property type="nucleotide sequence ID" value="NZ_JAJATW010000003.1"/>
</dbReference>
<dbReference type="Pfam" id="PF03888">
    <property type="entry name" value="MucB_RseB"/>
    <property type="match status" value="1"/>
</dbReference>
<dbReference type="Gene3D" id="2.50.20.10">
    <property type="entry name" value="Lipoprotein localisation LolA/LolB/LppX"/>
    <property type="match status" value="1"/>
</dbReference>
<organism evidence="8 9">
    <name type="scientific">Marinomonas algarum</name>
    <dbReference type="NCBI Taxonomy" id="2883105"/>
    <lineage>
        <taxon>Bacteria</taxon>
        <taxon>Pseudomonadati</taxon>
        <taxon>Pseudomonadota</taxon>
        <taxon>Gammaproteobacteria</taxon>
        <taxon>Oceanospirillales</taxon>
        <taxon>Oceanospirillaceae</taxon>
        <taxon>Marinomonas</taxon>
    </lineage>
</organism>